<accession>A0AAD3ATQ9</accession>
<keyword evidence="4" id="KW-1003">Cell membrane</keyword>
<comment type="similarity">
    <text evidence="2">Belongs to the BCCT transporter (TC 2.A.15) family.</text>
</comment>
<dbReference type="AlphaFoldDB" id="A0AAD3ATQ9"/>
<comment type="subcellular location">
    <subcellularLocation>
        <location evidence="1">Cell membrane</location>
        <topology evidence="1">Multi-pass membrane protein</topology>
    </subcellularLocation>
</comment>
<dbReference type="InterPro" id="IPR000060">
    <property type="entry name" value="BCCT_transptr"/>
</dbReference>
<dbReference type="Proteomes" id="UP000023806">
    <property type="component" value="Unassembled WGS sequence"/>
</dbReference>
<evidence type="ECO:0000256" key="2">
    <source>
        <dbReference type="ARBA" id="ARBA00005658"/>
    </source>
</evidence>
<feature type="transmembrane region" description="Helical" evidence="8">
    <location>
        <begin position="12"/>
        <end position="37"/>
    </location>
</feature>
<evidence type="ECO:0008006" key="11">
    <source>
        <dbReference type="Google" id="ProtNLM"/>
    </source>
</evidence>
<feature type="transmembrane region" description="Helical" evidence="8">
    <location>
        <begin position="88"/>
        <end position="109"/>
    </location>
</feature>
<feature type="transmembrane region" description="Helical" evidence="8">
    <location>
        <begin position="49"/>
        <end position="68"/>
    </location>
</feature>
<sequence length="149" mass="16698">MQRKKGAYAPVFYPAIVIAAILSLLGVLVPVAFANNIDIIQNLILEKFGWAYILAMCIFVCICLILMFSRFGDIKLGQDHELPEYTNLSWFAMLFAAGMGIGLMFYGVAEPLNHFLSPPNLSPDSLEMVKQAMNTTFFIGEYRLGLYML</sequence>
<evidence type="ECO:0000313" key="10">
    <source>
        <dbReference type="Proteomes" id="UP000023806"/>
    </source>
</evidence>
<keyword evidence="5 8" id="KW-0812">Transmembrane</keyword>
<evidence type="ECO:0000256" key="7">
    <source>
        <dbReference type="ARBA" id="ARBA00023136"/>
    </source>
</evidence>
<reference evidence="9 10" key="1">
    <citation type="submission" date="2014-03" db="EMBL/GenBank/DDBJ databases">
        <title>The Genome Sequence of Francisella tularensis subsp. tularensis str. SCHU S4 substr. FSC043.</title>
        <authorList>
            <consortium name="The Broad Institute Genomics Platform"/>
            <consortium name="The Broad Institute Genome Sequencing Center for Infectious Disease"/>
            <person name="Chapman S.B."/>
            <person name="Guina T."/>
            <person name="Gelhaus C."/>
            <person name="Comer J."/>
            <person name="Sellati T."/>
            <person name="Sjostedt A."/>
            <person name="Young S.K."/>
            <person name="Zeng Q."/>
            <person name="Gargeya S."/>
            <person name="Abouelleil A."/>
            <person name="Alvarado L."/>
            <person name="Chapman S.B."/>
            <person name="Gainer-Dewar J."/>
            <person name="Goldberg J."/>
            <person name="Griggs A."/>
            <person name="Gujja S."/>
            <person name="Hansen M."/>
            <person name="Howarth C."/>
            <person name="Imamovic A."/>
            <person name="Larimer J."/>
            <person name="Murphy C."/>
            <person name="Naylor J."/>
            <person name="Pearson M."/>
            <person name="Poon T.W."/>
            <person name="Priest M."/>
            <person name="Roberts A."/>
            <person name="Saif S."/>
            <person name="Shea T."/>
            <person name="Sykes S."/>
            <person name="Wortman J."/>
            <person name="Nusbaum C."/>
            <person name="Birren B."/>
        </authorList>
    </citation>
    <scope>NUCLEOTIDE SEQUENCE [LARGE SCALE GENOMIC DNA]</scope>
    <source>
        <strain evidence="9 10">Schu S4</strain>
    </source>
</reference>
<comment type="caution">
    <text evidence="9">The sequence shown here is derived from an EMBL/GenBank/DDBJ whole genome shotgun (WGS) entry which is preliminary data.</text>
</comment>
<dbReference type="PANTHER" id="PTHR30047">
    <property type="entry name" value="HIGH-AFFINITY CHOLINE TRANSPORT PROTEIN-RELATED"/>
    <property type="match status" value="1"/>
</dbReference>
<keyword evidence="3" id="KW-0813">Transport</keyword>
<evidence type="ECO:0000256" key="4">
    <source>
        <dbReference type="ARBA" id="ARBA00022475"/>
    </source>
</evidence>
<dbReference type="EMBL" id="JIDS01000002">
    <property type="protein sequence ID" value="EZK38545.1"/>
    <property type="molecule type" value="Genomic_DNA"/>
</dbReference>
<dbReference type="GO" id="GO:0005886">
    <property type="term" value="C:plasma membrane"/>
    <property type="evidence" value="ECO:0007669"/>
    <property type="project" value="UniProtKB-SubCell"/>
</dbReference>
<evidence type="ECO:0000313" key="9">
    <source>
        <dbReference type="EMBL" id="EZK38545.1"/>
    </source>
</evidence>
<evidence type="ECO:0000256" key="5">
    <source>
        <dbReference type="ARBA" id="ARBA00022692"/>
    </source>
</evidence>
<protein>
    <recommendedName>
        <fullName evidence="11">Choline transporter</fullName>
    </recommendedName>
</protein>
<evidence type="ECO:0000256" key="6">
    <source>
        <dbReference type="ARBA" id="ARBA00022989"/>
    </source>
</evidence>
<dbReference type="GO" id="GO:0022857">
    <property type="term" value="F:transmembrane transporter activity"/>
    <property type="evidence" value="ECO:0007669"/>
    <property type="project" value="InterPro"/>
</dbReference>
<name>A0AAD3ATQ9_FRATT</name>
<evidence type="ECO:0000256" key="8">
    <source>
        <dbReference type="SAM" id="Phobius"/>
    </source>
</evidence>
<keyword evidence="6 8" id="KW-1133">Transmembrane helix</keyword>
<dbReference type="PANTHER" id="PTHR30047:SF7">
    <property type="entry name" value="HIGH-AFFINITY CHOLINE TRANSPORT PROTEIN"/>
    <property type="match status" value="1"/>
</dbReference>
<proteinExistence type="inferred from homology"/>
<keyword evidence="7 8" id="KW-0472">Membrane</keyword>
<evidence type="ECO:0000256" key="3">
    <source>
        <dbReference type="ARBA" id="ARBA00022448"/>
    </source>
</evidence>
<evidence type="ECO:0000256" key="1">
    <source>
        <dbReference type="ARBA" id="ARBA00004651"/>
    </source>
</evidence>
<gene>
    <name evidence="9" type="ORF">P250_03311</name>
</gene>
<dbReference type="Pfam" id="PF02028">
    <property type="entry name" value="BCCT"/>
    <property type="match status" value="1"/>
</dbReference>
<organism evidence="9 10">
    <name type="scientific">Francisella tularensis subsp. tularensis str. SCHU S4 substr. FSC237</name>
    <dbReference type="NCBI Taxonomy" id="1341660"/>
    <lineage>
        <taxon>Bacteria</taxon>
        <taxon>Pseudomonadati</taxon>
        <taxon>Pseudomonadota</taxon>
        <taxon>Gammaproteobacteria</taxon>
        <taxon>Thiotrichales</taxon>
        <taxon>Francisellaceae</taxon>
        <taxon>Francisella</taxon>
    </lineage>
</organism>